<dbReference type="RefSeq" id="WP_113035294.1">
    <property type="nucleotide sequence ID" value="NZ_QMFB01000029.1"/>
</dbReference>
<dbReference type="OrthoDB" id="8211253at2"/>
<reference evidence="1 2" key="1">
    <citation type="journal article" date="2009" name="Int. J. Syst. Evol. Microbiol.">
        <title>Paenibacillus contaminans sp. nov., isolated from a contaminated laboratory plate.</title>
        <authorList>
            <person name="Chou J.H."/>
            <person name="Lee J.H."/>
            <person name="Lin M.C."/>
            <person name="Chang P.S."/>
            <person name="Arun A.B."/>
            <person name="Young C.C."/>
            <person name="Chen W.M."/>
        </authorList>
    </citation>
    <scope>NUCLEOTIDE SEQUENCE [LARGE SCALE GENOMIC DNA]</scope>
    <source>
        <strain evidence="1 2">CKOBP-6</strain>
    </source>
</reference>
<sequence>MIIFMEGLPGSGKSTNSGFLYRQFERNGLPSSWIHELERPHSVLFFHEACLTKEEFQSWPERFQPDLPLLHKLAQYRENSVGFDLLEIEWHYLDSLSEPTLNELRRRDVWNFTLKEYLNISLEKWKRFVTKAVEQPDRIYILDSCIFQYQVFAFLWDDAPKQALMDLVSSIWKLVMPLQPKLIYMYRHSVRDAIEHLRLVRGESFLQRMWERDRGRPYYAKRTQSIEAYCEFLHDYHELAVTLYEDAPCEKLAVEVTEGDWQAYEERMLRFFDLAFIPDPPKLLPIGKFHNEDLELSITIENIGNEYVLVDPFGAQRRLYPRSDDEAYIRDLPVILHVESNDKIITKGSQLTGRWTESGLIYKRVSI</sequence>
<dbReference type="Proteomes" id="UP000250369">
    <property type="component" value="Unassembled WGS sequence"/>
</dbReference>
<accession>A0A329M9B4</accession>
<dbReference type="Gene3D" id="3.40.50.300">
    <property type="entry name" value="P-loop containing nucleotide triphosphate hydrolases"/>
    <property type="match status" value="1"/>
</dbReference>
<comment type="caution">
    <text evidence="1">The sequence shown here is derived from an EMBL/GenBank/DDBJ whole genome shotgun (WGS) entry which is preliminary data.</text>
</comment>
<keyword evidence="2" id="KW-1185">Reference proteome</keyword>
<dbReference type="EMBL" id="QMFB01000029">
    <property type="protein sequence ID" value="RAV13617.1"/>
    <property type="molecule type" value="Genomic_DNA"/>
</dbReference>
<protein>
    <submittedName>
        <fullName evidence="1">Uncharacterized protein</fullName>
    </submittedName>
</protein>
<dbReference type="AlphaFoldDB" id="A0A329M9B4"/>
<evidence type="ECO:0000313" key="1">
    <source>
        <dbReference type="EMBL" id="RAV13617.1"/>
    </source>
</evidence>
<dbReference type="SUPFAM" id="SSF52540">
    <property type="entry name" value="P-loop containing nucleoside triphosphate hydrolases"/>
    <property type="match status" value="1"/>
</dbReference>
<dbReference type="InterPro" id="IPR027417">
    <property type="entry name" value="P-loop_NTPase"/>
</dbReference>
<evidence type="ECO:0000313" key="2">
    <source>
        <dbReference type="Proteomes" id="UP000250369"/>
    </source>
</evidence>
<organism evidence="1 2">
    <name type="scientific">Paenibacillus contaminans</name>
    <dbReference type="NCBI Taxonomy" id="450362"/>
    <lineage>
        <taxon>Bacteria</taxon>
        <taxon>Bacillati</taxon>
        <taxon>Bacillota</taxon>
        <taxon>Bacilli</taxon>
        <taxon>Bacillales</taxon>
        <taxon>Paenibacillaceae</taxon>
        <taxon>Paenibacillus</taxon>
    </lineage>
</organism>
<proteinExistence type="predicted"/>
<gene>
    <name evidence="1" type="ORF">DQG23_33030</name>
</gene>
<name>A0A329M9B4_9BACL</name>